<feature type="compositionally biased region" description="Basic residues" evidence="1">
    <location>
        <begin position="458"/>
        <end position="468"/>
    </location>
</feature>
<comment type="caution">
    <text evidence="2">The sequence shown here is derived from an EMBL/GenBank/DDBJ whole genome shotgun (WGS) entry which is preliminary data.</text>
</comment>
<feature type="compositionally biased region" description="Polar residues" evidence="1">
    <location>
        <begin position="384"/>
        <end position="447"/>
    </location>
</feature>
<feature type="compositionally biased region" description="Basic and acidic residues" evidence="1">
    <location>
        <begin position="574"/>
        <end position="594"/>
    </location>
</feature>
<feature type="compositionally biased region" description="Pro residues" evidence="1">
    <location>
        <begin position="175"/>
        <end position="186"/>
    </location>
</feature>
<organism evidence="2 3">
    <name type="scientific">Periconia digitata</name>
    <dbReference type="NCBI Taxonomy" id="1303443"/>
    <lineage>
        <taxon>Eukaryota</taxon>
        <taxon>Fungi</taxon>
        <taxon>Dikarya</taxon>
        <taxon>Ascomycota</taxon>
        <taxon>Pezizomycotina</taxon>
        <taxon>Dothideomycetes</taxon>
        <taxon>Pleosporomycetidae</taxon>
        <taxon>Pleosporales</taxon>
        <taxon>Massarineae</taxon>
        <taxon>Periconiaceae</taxon>
        <taxon>Periconia</taxon>
    </lineage>
</organism>
<feature type="compositionally biased region" description="Basic residues" evidence="1">
    <location>
        <begin position="491"/>
        <end position="502"/>
    </location>
</feature>
<protein>
    <submittedName>
        <fullName evidence="2">Uncharacterized protein</fullName>
    </submittedName>
</protein>
<accession>A0A9W4U335</accession>
<keyword evidence="3" id="KW-1185">Reference proteome</keyword>
<feature type="compositionally biased region" description="Pro residues" evidence="1">
    <location>
        <begin position="215"/>
        <end position="237"/>
    </location>
</feature>
<feature type="compositionally biased region" description="Low complexity" evidence="1">
    <location>
        <begin position="666"/>
        <end position="681"/>
    </location>
</feature>
<feature type="compositionally biased region" description="Basic and acidic residues" evidence="1">
    <location>
        <begin position="777"/>
        <end position="786"/>
    </location>
</feature>
<dbReference type="EMBL" id="CAOQHR010000001">
    <property type="protein sequence ID" value="CAI6265777.1"/>
    <property type="molecule type" value="Genomic_DNA"/>
</dbReference>
<dbReference type="AlphaFoldDB" id="A0A9W4U335"/>
<feature type="region of interest" description="Disordered" evidence="1">
    <location>
        <begin position="666"/>
        <end position="737"/>
    </location>
</feature>
<proteinExistence type="predicted"/>
<evidence type="ECO:0000313" key="2">
    <source>
        <dbReference type="EMBL" id="CAI6265777.1"/>
    </source>
</evidence>
<feature type="compositionally biased region" description="Basic and acidic residues" evidence="1">
    <location>
        <begin position="515"/>
        <end position="546"/>
    </location>
</feature>
<feature type="compositionally biased region" description="Low complexity" evidence="1">
    <location>
        <begin position="702"/>
        <end position="719"/>
    </location>
</feature>
<evidence type="ECO:0000256" key="1">
    <source>
        <dbReference type="SAM" id="MobiDB-lite"/>
    </source>
</evidence>
<dbReference type="Proteomes" id="UP001152607">
    <property type="component" value="Unassembled WGS sequence"/>
</dbReference>
<feature type="compositionally biased region" description="Low complexity" evidence="1">
    <location>
        <begin position="348"/>
        <end position="358"/>
    </location>
</feature>
<reference evidence="2" key="1">
    <citation type="submission" date="2023-01" db="EMBL/GenBank/DDBJ databases">
        <authorList>
            <person name="Van Ghelder C."/>
            <person name="Rancurel C."/>
        </authorList>
    </citation>
    <scope>NUCLEOTIDE SEQUENCE</scope>
    <source>
        <strain evidence="2">CNCM I-4278</strain>
    </source>
</reference>
<name>A0A9W4U335_9PLEO</name>
<gene>
    <name evidence="2" type="ORF">PDIGIT_LOCUS1529</name>
</gene>
<feature type="compositionally biased region" description="Polar residues" evidence="1">
    <location>
        <begin position="120"/>
        <end position="164"/>
    </location>
</feature>
<evidence type="ECO:0000313" key="3">
    <source>
        <dbReference type="Proteomes" id="UP001152607"/>
    </source>
</evidence>
<feature type="compositionally biased region" description="Low complexity" evidence="1">
    <location>
        <begin position="187"/>
        <end position="205"/>
    </location>
</feature>
<feature type="compositionally biased region" description="Polar residues" evidence="1">
    <location>
        <begin position="365"/>
        <end position="377"/>
    </location>
</feature>
<sequence length="830" mass="89868">MGKTRPILRSSIGSAIHQMNHEKRLRYSVRLCSIWPFLGSAAQTPSHITFPTIVRLPLRLPFRLLYFFYSNPGPRLIYIYQPILFIGGNFCFLIDEKSKTVGQIRFIAMSSDQPFEHTSESGPQSPTSAQVGASSQRPVSAYTTTSNQMSTRPVSTNTTSTSELISMFPDVPLDDLPPVPPLPSLPITPTTPTSPRSPATATISTISRRREVKSLPPPALPPSPSSPLAPIPTVPPRSPRRRVISMPPPPSVIAPALSRRRQINSLPLPPTNSPPCLLPSPPPIPTRSPRPKSAPEPLPPFSLPAHLRPSSLTDPRSFVGHSSLLPYDEKDAHASASTPSTKRSSESTNPNPNTTTPTAPESFVDNGTTSGAPNVANTMGIAASPNQLSASNTAATHTSDASTQTRNNTPRIRTSVLSPFPSTVLQVQPHSQPQPHATSTFSPASSTHTRDPSPHRAAQSKRRHRRRAVVTSVRDVLVNSFCGLMSPLGKLKRRKKKKKGKKKAADADAEVQVLKGEEDRYEGMEDTSRGDDRHRDKDDDTDERRGYGNGNVLGAGLWISRSRGGDGNAGGGPREPRQNDRDGIEGLHKNRSKPEGGGNTNMSGNTATEPTTTADQDEQDQTETSRQPTIAHIRALRNHQLATLNVAFMLQQQQRHPIRRSYIPIPQSRIPPRIHPTTTTTANSQSAYAPFSAHTTPPPSPSASSTQTTVASSILFLSPSSPPTPYPPSRCRSPASSSALSTMGNKFRSAIPTCTFQYPGRRGVGEYGDWSGSGSDFRTEDGDEEERRPRYMLPTVCSVAKAKSVVVTRVNSGRVARVAQVAQVEGSSFV</sequence>
<feature type="region of interest" description="Disordered" evidence="1">
    <location>
        <begin position="767"/>
        <end position="786"/>
    </location>
</feature>
<feature type="region of interest" description="Disordered" evidence="1">
    <location>
        <begin position="114"/>
        <end position="469"/>
    </location>
</feature>
<feature type="compositionally biased region" description="Pro residues" evidence="1">
    <location>
        <begin position="267"/>
        <end position="302"/>
    </location>
</feature>
<feature type="region of interest" description="Disordered" evidence="1">
    <location>
        <begin position="491"/>
        <end position="627"/>
    </location>
</feature>